<comment type="caution">
    <text evidence="2">The sequence shown here is derived from an EMBL/GenBank/DDBJ whole genome shotgun (WGS) entry which is preliminary data.</text>
</comment>
<dbReference type="CDD" id="cd00688">
    <property type="entry name" value="ISOPREN_C2_like"/>
    <property type="match status" value="1"/>
</dbReference>
<evidence type="ECO:0000313" key="2">
    <source>
        <dbReference type="EMBL" id="TGD74264.1"/>
    </source>
</evidence>
<dbReference type="InterPro" id="IPR032696">
    <property type="entry name" value="SQ_cyclase_C"/>
</dbReference>
<dbReference type="AlphaFoldDB" id="A0A4Z0M480"/>
<dbReference type="OrthoDB" id="9758578at2"/>
<protein>
    <recommendedName>
        <fullName evidence="1">Squalene cyclase C-terminal domain-containing protein</fullName>
    </recommendedName>
</protein>
<dbReference type="Pfam" id="PF13243">
    <property type="entry name" value="SQHop_cyclase_C"/>
    <property type="match status" value="1"/>
</dbReference>
<feature type="domain" description="Squalene cyclase C-terminal" evidence="1">
    <location>
        <begin position="194"/>
        <end position="327"/>
    </location>
</feature>
<evidence type="ECO:0000259" key="1">
    <source>
        <dbReference type="Pfam" id="PF13243"/>
    </source>
</evidence>
<name>A0A4Z0M480_9GAMM</name>
<organism evidence="2 3">
    <name type="scientific">Mangrovimicrobium sediminis</name>
    <dbReference type="NCBI Taxonomy" id="2562682"/>
    <lineage>
        <taxon>Bacteria</taxon>
        <taxon>Pseudomonadati</taxon>
        <taxon>Pseudomonadota</taxon>
        <taxon>Gammaproteobacteria</taxon>
        <taxon>Cellvibrionales</taxon>
        <taxon>Halieaceae</taxon>
        <taxon>Mangrovimicrobium</taxon>
    </lineage>
</organism>
<proteinExistence type="predicted"/>
<dbReference type="SUPFAM" id="SSF48239">
    <property type="entry name" value="Terpenoid cyclases/Protein prenyltransferases"/>
    <property type="match status" value="1"/>
</dbReference>
<reference evidence="2 3" key="1">
    <citation type="submission" date="2019-04" db="EMBL/GenBank/DDBJ databases">
        <title>Taxonomy of novel Haliea sp. from mangrove soil of West Coast of India.</title>
        <authorList>
            <person name="Verma A."/>
            <person name="Kumar P."/>
            <person name="Krishnamurthi S."/>
        </authorList>
    </citation>
    <scope>NUCLEOTIDE SEQUENCE [LARGE SCALE GENOMIC DNA]</scope>
    <source>
        <strain evidence="2 3">SAOS-164</strain>
    </source>
</reference>
<evidence type="ECO:0000313" key="3">
    <source>
        <dbReference type="Proteomes" id="UP000298050"/>
    </source>
</evidence>
<keyword evidence="3" id="KW-1185">Reference proteome</keyword>
<dbReference type="EMBL" id="SRLE01000006">
    <property type="protein sequence ID" value="TGD74264.1"/>
    <property type="molecule type" value="Genomic_DNA"/>
</dbReference>
<sequence>MPDTPPPPAVPVSAGELRQAAQDAANWLLVEAGRGWPTTEHRMRFPRRFGFGGDGEEHASDVLARAVIALEILHAADAPAGRNIPALQRLRSNVVPAEAKHVARARLADRGGGWSYFPTLPELPPDLDSLAAALCLFSLAAPNYLPLTYAPARLALDSASAEGAIGTWLLAPDDARSALKRMRYGISKHFGRGVDVEVVARFYLGLQLADPGHYADAITRGADFVARQQRPDGAFTATWYFGDICGTLLCLQLLCTLDAHRQPRSRALAFLTAAVREDGGFGLWQSTPLETAAAIQALVLLQLADKSIVERAVRRLLDFQAQHGGFNPSPWIRMDIGRPARRVEKSLIHQSAAVSTAFCLRALVEAQHFLEPASRP</sequence>
<accession>A0A4Z0M480</accession>
<dbReference type="Proteomes" id="UP000298050">
    <property type="component" value="Unassembled WGS sequence"/>
</dbReference>
<dbReference type="InterPro" id="IPR008930">
    <property type="entry name" value="Terpenoid_cyclase/PrenylTrfase"/>
</dbReference>
<dbReference type="Gene3D" id="1.50.10.20">
    <property type="match status" value="1"/>
</dbReference>
<gene>
    <name evidence="2" type="ORF">E4634_09080</name>
</gene>